<dbReference type="Proteomes" id="UP001501442">
    <property type="component" value="Unassembled WGS sequence"/>
</dbReference>
<keyword evidence="4" id="KW-0067">ATP-binding</keyword>
<sequence>MNEVSPRIKSGVRLRAPLRRGLRRDRREGETGITGVARLDGKTKKLTKRLQPGDIAIIDHVDLDRVSAEALAACQVAAVVNVARSISGRYPNLGPRILVEAGVPLIDDVGPDVFTKVHEGDVVRIDGETVYLGEQVATKGIRQTEESVEAAMTEARAELPAQLEAFAANTMEFLKRERDLLLDGVGVPDITTDLDGRHVLIVVRGYHYREDIATLRPYIREYRPVLIGVDGGADALIEAGYRPDMIVGDMDSVSDEALTSGAELVVHAYRDGRAPGLNRVHDLGREGVVFPAAGTSEDIAMLLADDKGATLIVAVGTHATLVEFLDKGRAGMSSTFLTRLRVGSKLVDAKGVSRLYRSRIKASSLLMLIAATLVAMVAAIVSSPAGDAFEPIVADWWHQFVYWLNGLFT</sequence>
<accession>A0ABP8UKB7</accession>
<dbReference type="InterPro" id="IPR022215">
    <property type="entry name" value="SteA-like_C"/>
</dbReference>
<proteinExistence type="predicted"/>
<evidence type="ECO:0000256" key="4">
    <source>
        <dbReference type="ARBA" id="ARBA00022840"/>
    </source>
</evidence>
<feature type="domain" description="Thiamin pyrophosphokinase catalytic" evidence="6">
    <location>
        <begin position="224"/>
        <end position="259"/>
    </location>
</feature>
<evidence type="ECO:0000256" key="1">
    <source>
        <dbReference type="ARBA" id="ARBA00022679"/>
    </source>
</evidence>
<evidence type="ECO:0000259" key="7">
    <source>
        <dbReference type="Pfam" id="PF12555"/>
    </source>
</evidence>
<dbReference type="Gene3D" id="3.40.50.10240">
    <property type="entry name" value="Thiamin pyrophosphokinase, catalytic domain"/>
    <property type="match status" value="1"/>
</dbReference>
<dbReference type="InterPro" id="IPR047795">
    <property type="entry name" value="Put_SteA-like"/>
</dbReference>
<gene>
    <name evidence="8" type="primary">steA</name>
    <name evidence="8" type="ORF">GCM10023196_070100</name>
</gene>
<keyword evidence="5" id="KW-0812">Transmembrane</keyword>
<dbReference type="NCBIfam" id="NF040608">
    <property type="entry name" value="division_SteA"/>
    <property type="match status" value="1"/>
</dbReference>
<evidence type="ECO:0000256" key="5">
    <source>
        <dbReference type="SAM" id="Phobius"/>
    </source>
</evidence>
<keyword evidence="2" id="KW-0547">Nucleotide-binding</keyword>
<feature type="transmembrane region" description="Helical" evidence="5">
    <location>
        <begin position="362"/>
        <end position="381"/>
    </location>
</feature>
<keyword evidence="9" id="KW-1185">Reference proteome</keyword>
<keyword evidence="1" id="KW-0808">Transferase</keyword>
<comment type="caution">
    <text evidence="8">The sequence shown here is derived from an EMBL/GenBank/DDBJ whole genome shotgun (WGS) entry which is preliminary data.</text>
</comment>
<evidence type="ECO:0000256" key="2">
    <source>
        <dbReference type="ARBA" id="ARBA00022741"/>
    </source>
</evidence>
<evidence type="ECO:0000313" key="9">
    <source>
        <dbReference type="Proteomes" id="UP001501442"/>
    </source>
</evidence>
<evidence type="ECO:0000259" key="6">
    <source>
        <dbReference type="Pfam" id="PF04263"/>
    </source>
</evidence>
<dbReference type="Pfam" id="PF12555">
    <property type="entry name" value="SteA-like_C"/>
    <property type="match status" value="1"/>
</dbReference>
<keyword evidence="3" id="KW-0418">Kinase</keyword>
<dbReference type="InterPro" id="IPR036759">
    <property type="entry name" value="TPK_catalytic_sf"/>
</dbReference>
<name>A0ABP8UKB7_9ACTN</name>
<feature type="domain" description="SteA-like C-terminal" evidence="7">
    <location>
        <begin position="350"/>
        <end position="401"/>
    </location>
</feature>
<evidence type="ECO:0000313" key="8">
    <source>
        <dbReference type="EMBL" id="GAA4633259.1"/>
    </source>
</evidence>
<organism evidence="8 9">
    <name type="scientific">Actinoallomurus vinaceus</name>
    <dbReference type="NCBI Taxonomy" id="1080074"/>
    <lineage>
        <taxon>Bacteria</taxon>
        <taxon>Bacillati</taxon>
        <taxon>Actinomycetota</taxon>
        <taxon>Actinomycetes</taxon>
        <taxon>Streptosporangiales</taxon>
        <taxon>Thermomonosporaceae</taxon>
        <taxon>Actinoallomurus</taxon>
    </lineage>
</organism>
<keyword evidence="5" id="KW-0472">Membrane</keyword>
<dbReference type="SUPFAM" id="SSF63999">
    <property type="entry name" value="Thiamin pyrophosphokinase, catalytic domain"/>
    <property type="match status" value="1"/>
</dbReference>
<reference evidence="9" key="1">
    <citation type="journal article" date="2019" name="Int. J. Syst. Evol. Microbiol.">
        <title>The Global Catalogue of Microorganisms (GCM) 10K type strain sequencing project: providing services to taxonomists for standard genome sequencing and annotation.</title>
        <authorList>
            <consortium name="The Broad Institute Genomics Platform"/>
            <consortium name="The Broad Institute Genome Sequencing Center for Infectious Disease"/>
            <person name="Wu L."/>
            <person name="Ma J."/>
        </authorList>
    </citation>
    <scope>NUCLEOTIDE SEQUENCE [LARGE SCALE GENOMIC DNA]</scope>
    <source>
        <strain evidence="9">JCM 17939</strain>
    </source>
</reference>
<dbReference type="InterPro" id="IPR007371">
    <property type="entry name" value="TPK_catalytic"/>
</dbReference>
<dbReference type="Pfam" id="PF04263">
    <property type="entry name" value="TPK_catalytic"/>
    <property type="match status" value="1"/>
</dbReference>
<evidence type="ECO:0000256" key="3">
    <source>
        <dbReference type="ARBA" id="ARBA00022777"/>
    </source>
</evidence>
<keyword evidence="5" id="KW-1133">Transmembrane helix</keyword>
<protein>
    <submittedName>
        <fullName evidence="8">Cytokinetic ring protein SteA</fullName>
    </submittedName>
</protein>
<dbReference type="RefSeq" id="WP_345436272.1">
    <property type="nucleotide sequence ID" value="NZ_BAABHK010000012.1"/>
</dbReference>
<dbReference type="EMBL" id="BAABHK010000012">
    <property type="protein sequence ID" value="GAA4633259.1"/>
    <property type="molecule type" value="Genomic_DNA"/>
</dbReference>